<organism evidence="3 4">
    <name type="scientific">Lawsonella clevelandensis</name>
    <dbReference type="NCBI Taxonomy" id="1528099"/>
    <lineage>
        <taxon>Bacteria</taxon>
        <taxon>Bacillati</taxon>
        <taxon>Actinomycetota</taxon>
        <taxon>Actinomycetes</taxon>
        <taxon>Mycobacteriales</taxon>
        <taxon>Lawsonellaceae</taxon>
        <taxon>Lawsonella</taxon>
    </lineage>
</organism>
<dbReference type="Pfam" id="PF13614">
    <property type="entry name" value="AAA_31"/>
    <property type="match status" value="1"/>
</dbReference>
<evidence type="ECO:0000259" key="2">
    <source>
        <dbReference type="Pfam" id="PF13614"/>
    </source>
</evidence>
<dbReference type="AlphaFoldDB" id="A0A5E3ZWT0"/>
<dbReference type="GO" id="GO:0016887">
    <property type="term" value="F:ATP hydrolysis activity"/>
    <property type="evidence" value="ECO:0007669"/>
    <property type="project" value="TreeGrafter"/>
</dbReference>
<sequence length="382" mass="40654">GRAGARDVGDFSAGNMAGMSGMSSMGGSTSALGGGMPGSTPLGGMDPLSPTTTGAANGTINNLQLLQQKKATPRSGWRKFVYKATGGAINPGPSLDEKELETLEERVRQPVRGDYRIACLSLKGGVGKTTTTIGLGSTFASLRGDRIIAIDANPDLGTLAQRVPQQTNSTVRDLLEDPSIHRYSDVRAHTSQARSRLEVLASESDPAISEAFSERDYRRTIDILQSFYNIILTDCGTGLMHDAMRGVLDLADSLVLVSSPAIDGARSAWATLNWLDAHGYQHLVERTVVAICSSRAGSASVDMDQLRATFNLRCAAVHLIPFDEHLAEGAEVDIDQMSKGAHRAFIELAASVADGFSQTLVPSSVNRREKHHPEGPATTMHP</sequence>
<dbReference type="InterPro" id="IPR025669">
    <property type="entry name" value="AAA_dom"/>
</dbReference>
<dbReference type="InterPro" id="IPR027417">
    <property type="entry name" value="P-loop_NTPase"/>
</dbReference>
<feature type="non-terminal residue" evidence="3">
    <location>
        <position position="1"/>
    </location>
</feature>
<dbReference type="EMBL" id="LR584267">
    <property type="protein sequence ID" value="VHO00384.1"/>
    <property type="molecule type" value="Genomic_DNA"/>
</dbReference>
<keyword evidence="4" id="KW-1185">Reference proteome</keyword>
<dbReference type="PANTHER" id="PTHR43384:SF14">
    <property type="entry name" value="ESX-1 SECRETION-ASSOCIATED PROTEIN ESPI"/>
    <property type="match status" value="1"/>
</dbReference>
<dbReference type="InterPro" id="IPR050625">
    <property type="entry name" value="ParA/MinD_ATPase"/>
</dbReference>
<name>A0A5E3ZWT0_9ACTN</name>
<gene>
    <name evidence="3" type="primary">espI</name>
    <name evidence="3" type="ORF">LC603019_00703</name>
</gene>
<dbReference type="Proteomes" id="UP000324288">
    <property type="component" value="Chromosome"/>
</dbReference>
<protein>
    <submittedName>
        <fullName evidence="3">ESX-1 secretion-associated protein EspI</fullName>
    </submittedName>
</protein>
<dbReference type="PANTHER" id="PTHR43384">
    <property type="entry name" value="SEPTUM SITE-DETERMINING PROTEIN MIND HOMOLOG, CHLOROPLASTIC-RELATED"/>
    <property type="match status" value="1"/>
</dbReference>
<feature type="compositionally biased region" description="Low complexity" evidence="1">
    <location>
        <begin position="38"/>
        <end position="56"/>
    </location>
</feature>
<dbReference type="SUPFAM" id="SSF52540">
    <property type="entry name" value="P-loop containing nucleoside triphosphate hydrolases"/>
    <property type="match status" value="1"/>
</dbReference>
<evidence type="ECO:0000313" key="4">
    <source>
        <dbReference type="Proteomes" id="UP000324288"/>
    </source>
</evidence>
<accession>A0A5E3ZWT0</accession>
<dbReference type="GO" id="GO:0009898">
    <property type="term" value="C:cytoplasmic side of plasma membrane"/>
    <property type="evidence" value="ECO:0007669"/>
    <property type="project" value="TreeGrafter"/>
</dbReference>
<feature type="region of interest" description="Disordered" evidence="1">
    <location>
        <begin position="22"/>
        <end position="56"/>
    </location>
</feature>
<reference evidence="3 4" key="1">
    <citation type="submission" date="2019-04" db="EMBL/GenBank/DDBJ databases">
        <authorList>
            <person name="Seth-Smith MB H."/>
            <person name="Seth-Smith H."/>
        </authorList>
    </citation>
    <scope>NUCLEOTIDE SEQUENCE [LARGE SCALE GENOMIC DNA]</scope>
    <source>
        <strain evidence="3">USB-603019</strain>
    </source>
</reference>
<evidence type="ECO:0000256" key="1">
    <source>
        <dbReference type="SAM" id="MobiDB-lite"/>
    </source>
</evidence>
<feature type="region of interest" description="Disordered" evidence="1">
    <location>
        <begin position="361"/>
        <end position="382"/>
    </location>
</feature>
<dbReference type="GO" id="GO:0005829">
    <property type="term" value="C:cytosol"/>
    <property type="evidence" value="ECO:0007669"/>
    <property type="project" value="TreeGrafter"/>
</dbReference>
<proteinExistence type="predicted"/>
<evidence type="ECO:0000313" key="3">
    <source>
        <dbReference type="EMBL" id="VHO00384.1"/>
    </source>
</evidence>
<dbReference type="GO" id="GO:0005524">
    <property type="term" value="F:ATP binding"/>
    <property type="evidence" value="ECO:0007669"/>
    <property type="project" value="TreeGrafter"/>
</dbReference>
<dbReference type="Gene3D" id="3.40.50.300">
    <property type="entry name" value="P-loop containing nucleotide triphosphate hydrolases"/>
    <property type="match status" value="1"/>
</dbReference>
<feature type="domain" description="AAA" evidence="2">
    <location>
        <begin position="117"/>
        <end position="273"/>
    </location>
</feature>
<feature type="compositionally biased region" description="Low complexity" evidence="1">
    <location>
        <begin position="22"/>
        <end position="31"/>
    </location>
</feature>
<dbReference type="GO" id="GO:0051782">
    <property type="term" value="P:negative regulation of cell division"/>
    <property type="evidence" value="ECO:0007669"/>
    <property type="project" value="TreeGrafter"/>
</dbReference>